<dbReference type="AlphaFoldDB" id="A0A2H6KCC9"/>
<protein>
    <submittedName>
        <fullName evidence="1">Transcription factor with AP2 domain-containing protein</fullName>
    </submittedName>
</protein>
<evidence type="ECO:0000313" key="2">
    <source>
        <dbReference type="Proteomes" id="UP000236319"/>
    </source>
</evidence>
<accession>A0A2H6KCC9</accession>
<dbReference type="EMBL" id="BDSA01000002">
    <property type="protein sequence ID" value="GBE60653.1"/>
    <property type="molecule type" value="Genomic_DNA"/>
</dbReference>
<dbReference type="Gene3D" id="1.20.5.2050">
    <property type="match status" value="1"/>
</dbReference>
<sequence>MMDQLRHIARDGTHCDIALSETFTGYCPPAERGFYVSGGMAPNPGVCYYDEGFVPSGMDYMNATYYQNGPEDISKPVAPPMYVYSEQPMAPMTGYNNPYMYGPMDLTYFPTGDPVFYGMPCSTVDHVVGVPKAEIDDDARTFAECSTAATTPHLRSCANPELVDDGFELAYSPEYENVPLPPVSSRFNAPVAPNATYYKNVVNFEDAFSPCRYTDAMANDAIVVEIANEIAANVQYLPDKESSGKYSLDKNHPIHCVWRDLNRGHCSWRCRWWENGKRLSKNFNVKRFGEWEAMWMAIAMKIRNSTPVERFQLLKEQREAVRNYCELASQHAGSSVTEENYMDAAVVAVPPMGLSPRKKRQPANSAKCAQKANWARISWTYVMVSDRRPSEMSVVCRLCAKTTKCSRSRNLQQAHIMHLIRMHKNPWKKYLDVEGLTKMCSSALDALYKQQGFTADSEWKLRPGIVPPEPDFEDMSMHYNGFDEE</sequence>
<organism evidence="1 2">
    <name type="scientific">Babesia ovata</name>
    <dbReference type="NCBI Taxonomy" id="189622"/>
    <lineage>
        <taxon>Eukaryota</taxon>
        <taxon>Sar</taxon>
        <taxon>Alveolata</taxon>
        <taxon>Apicomplexa</taxon>
        <taxon>Aconoidasida</taxon>
        <taxon>Piroplasmida</taxon>
        <taxon>Babesiidae</taxon>
        <taxon>Babesia</taxon>
    </lineage>
</organism>
<gene>
    <name evidence="1" type="ORF">BOVATA_021460</name>
</gene>
<comment type="caution">
    <text evidence="1">The sequence shown here is derived from an EMBL/GenBank/DDBJ whole genome shotgun (WGS) entry which is preliminary data.</text>
</comment>
<dbReference type="OrthoDB" id="372748at2759"/>
<reference evidence="1 2" key="1">
    <citation type="journal article" date="2017" name="BMC Genomics">
        <title>Whole-genome assembly of Babesia ovata and comparative genomics between closely related pathogens.</title>
        <authorList>
            <person name="Yamagishi J."/>
            <person name="Asada M."/>
            <person name="Hakimi H."/>
            <person name="Tanaka T.Q."/>
            <person name="Sugimoto C."/>
            <person name="Kawazu S."/>
        </authorList>
    </citation>
    <scope>NUCLEOTIDE SEQUENCE [LARGE SCALE GENOMIC DNA]</scope>
    <source>
        <strain evidence="1 2">Miyake</strain>
    </source>
</reference>
<dbReference type="Proteomes" id="UP000236319">
    <property type="component" value="Unassembled WGS sequence"/>
</dbReference>
<dbReference type="GeneID" id="39874423"/>
<evidence type="ECO:0000313" key="1">
    <source>
        <dbReference type="EMBL" id="GBE60653.1"/>
    </source>
</evidence>
<proteinExistence type="predicted"/>
<name>A0A2H6KCC9_9APIC</name>
<keyword evidence="2" id="KW-1185">Reference proteome</keyword>
<dbReference type="VEuPathDB" id="PiroplasmaDB:BOVATA_021460"/>
<dbReference type="RefSeq" id="XP_028866896.1">
    <property type="nucleotide sequence ID" value="XM_029011063.1"/>
</dbReference>